<sequence>MLASTERSTIPPCRGPTRGEETSAVERVAPCAPPVRALAPPVWKGFPQNHPPKNHGNKSRNNPPKSRQQIKEHAHQNRGNKSRNTNRGNKMAARRSAPRGFGKIANTNRGNTNQGRRQAPPLVPEAAAACP</sequence>
<protein>
    <submittedName>
        <fullName evidence="2">Uncharacterized protein</fullName>
    </submittedName>
</protein>
<dbReference type="AlphaFoldDB" id="Q5JKR2"/>
<evidence type="ECO:0000256" key="1">
    <source>
        <dbReference type="SAM" id="MobiDB-lite"/>
    </source>
</evidence>
<organism evidence="2">
    <name type="scientific">Oryza sativa subsp. japonica</name>
    <name type="common">Rice</name>
    <dbReference type="NCBI Taxonomy" id="39947"/>
    <lineage>
        <taxon>Eukaryota</taxon>
        <taxon>Viridiplantae</taxon>
        <taxon>Streptophyta</taxon>
        <taxon>Embryophyta</taxon>
        <taxon>Tracheophyta</taxon>
        <taxon>Spermatophyta</taxon>
        <taxon>Magnoliopsida</taxon>
        <taxon>Liliopsida</taxon>
        <taxon>Poales</taxon>
        <taxon>Poaceae</taxon>
        <taxon>BOP clade</taxon>
        <taxon>Oryzoideae</taxon>
        <taxon>Oryzeae</taxon>
        <taxon>Oryzinae</taxon>
        <taxon>Oryza</taxon>
        <taxon>Oryza sativa</taxon>
    </lineage>
</organism>
<gene>
    <name evidence="2" type="ORF">B1144D11.34</name>
</gene>
<dbReference type="EMBL" id="AP003443">
    <property type="protein sequence ID" value="BAD87660.1"/>
    <property type="molecule type" value="Genomic_DNA"/>
</dbReference>
<accession>Q5JKR2</accession>
<feature type="compositionally biased region" description="Low complexity" evidence="1">
    <location>
        <begin position="105"/>
        <end position="119"/>
    </location>
</feature>
<proteinExistence type="predicted"/>
<name>Q5JKR2_ORYSJ</name>
<dbReference type="Proteomes" id="UP000817658">
    <property type="component" value="Chromosome 1"/>
</dbReference>
<reference evidence="2" key="1">
    <citation type="journal article" date="2002" name="Nature">
        <title>The genome sequence and structure of rice chromosome 1.</title>
        <authorList>
            <person name="Sasaki T."/>
            <person name="Matsumoto T."/>
            <person name="Yamamoto K."/>
            <person name="Sakata K."/>
            <person name="Baba T."/>
            <person name="Katayose Y."/>
            <person name="Wu J."/>
            <person name="Niimura Y."/>
            <person name="Cheng Z."/>
            <person name="Nagamura Y."/>
            <person name="Antonio B.A."/>
            <person name="Kanamori H."/>
            <person name="Hosokawa S."/>
            <person name="Masukawa M."/>
            <person name="Arikawa K."/>
            <person name="Chiden Y."/>
            <person name="Hayashi M."/>
            <person name="Okamoto M."/>
            <person name="Ando T."/>
            <person name="Aoki H."/>
            <person name="Arita K."/>
            <person name="Hamada M."/>
            <person name="Harada C."/>
            <person name="Hijishita S."/>
            <person name="Honda M."/>
            <person name="Ichikawa Y."/>
            <person name="Idonuma A."/>
            <person name="Iijima M."/>
            <person name="Ikeda M."/>
            <person name="Ikeno M."/>
            <person name="Itoh S."/>
            <person name="Itoh T."/>
            <person name="Itoh Y."/>
            <person name="Itoh Y."/>
            <person name="Iwabuchi A."/>
            <person name="Kamiya K."/>
            <person name="Karasawa W."/>
            <person name="Katagiri S."/>
            <person name="Kikuta A."/>
            <person name="Kobayashi N."/>
            <person name="Kono I."/>
            <person name="Machita K."/>
            <person name="Maehara T."/>
            <person name="Mizuno H."/>
            <person name="Mizubayashi T."/>
            <person name="Mukai Y."/>
            <person name="Nagasaki H."/>
            <person name="Nakashima M."/>
            <person name="Nakama Y."/>
            <person name="Nakamichi Y."/>
            <person name="Nakamura M."/>
            <person name="Namiki N."/>
            <person name="Negishi M."/>
            <person name="Ohta I."/>
            <person name="Ono N."/>
            <person name="Saji S."/>
            <person name="Sakai K."/>
            <person name="Shibata M."/>
            <person name="Shimokawa T."/>
            <person name="Shomura A."/>
            <person name="Song J."/>
            <person name="Takazaki Y."/>
            <person name="Terasawa K."/>
            <person name="Tsuji K."/>
            <person name="Waki K."/>
            <person name="Yamagata H."/>
            <person name="Yamane H."/>
            <person name="Yoshiki S."/>
            <person name="Yoshihara R."/>
            <person name="Yukawa K."/>
            <person name="Zhong H."/>
            <person name="Iwama H."/>
            <person name="Endo T."/>
            <person name="Ito H."/>
            <person name="Hahn J.H."/>
            <person name="Kim H.I."/>
            <person name="Eun M.Y."/>
            <person name="Yano M."/>
            <person name="Jiang J."/>
            <person name="Gojobori T."/>
        </authorList>
    </citation>
    <scope>NUCLEOTIDE SEQUENCE</scope>
</reference>
<evidence type="ECO:0000313" key="2">
    <source>
        <dbReference type="EMBL" id="BAD87660.1"/>
    </source>
</evidence>
<feature type="region of interest" description="Disordered" evidence="1">
    <location>
        <begin position="1"/>
        <end position="131"/>
    </location>
</feature>